<dbReference type="Proteomes" id="UP001470230">
    <property type="component" value="Unassembled WGS sequence"/>
</dbReference>
<dbReference type="EMBL" id="JAPFFF010000009">
    <property type="protein sequence ID" value="KAK8882549.1"/>
    <property type="molecule type" value="Genomic_DNA"/>
</dbReference>
<dbReference type="Pfam" id="PF03029">
    <property type="entry name" value="ATP_bind_1"/>
    <property type="match status" value="1"/>
</dbReference>
<accession>A0ABR2JUX8</accession>
<evidence type="ECO:0000256" key="5">
    <source>
        <dbReference type="RuleBase" id="RU365059"/>
    </source>
</evidence>
<keyword evidence="3 5" id="KW-0378">Hydrolase</keyword>
<keyword evidence="2 5" id="KW-0547">Nucleotide-binding</keyword>
<keyword evidence="7" id="KW-1185">Reference proteome</keyword>
<keyword evidence="4 5" id="KW-0342">GTP-binding</keyword>
<protein>
    <recommendedName>
        <fullName evidence="5">GPN-loop GTPase 2</fullName>
    </recommendedName>
</protein>
<comment type="subunit">
    <text evidence="5">Binds to RNA polymerase II (RNAPII).</text>
</comment>
<evidence type="ECO:0000313" key="6">
    <source>
        <dbReference type="EMBL" id="KAK8882549.1"/>
    </source>
</evidence>
<dbReference type="InterPro" id="IPR027417">
    <property type="entry name" value="P-loop_NTPase"/>
</dbReference>
<evidence type="ECO:0000313" key="7">
    <source>
        <dbReference type="Proteomes" id="UP001470230"/>
    </source>
</evidence>
<comment type="caution">
    <text evidence="6">The sequence shown here is derived from an EMBL/GenBank/DDBJ whole genome shotgun (WGS) entry which is preliminary data.</text>
</comment>
<evidence type="ECO:0000256" key="1">
    <source>
        <dbReference type="ARBA" id="ARBA00005290"/>
    </source>
</evidence>
<evidence type="ECO:0000256" key="2">
    <source>
        <dbReference type="ARBA" id="ARBA00022741"/>
    </source>
</evidence>
<reference evidence="6 7" key="1">
    <citation type="submission" date="2024-04" db="EMBL/GenBank/DDBJ databases">
        <title>Tritrichomonas musculus Genome.</title>
        <authorList>
            <person name="Alves-Ferreira E."/>
            <person name="Grigg M."/>
            <person name="Lorenzi H."/>
            <person name="Galac M."/>
        </authorList>
    </citation>
    <scope>NUCLEOTIDE SEQUENCE [LARGE SCALE GENOMIC DNA]</scope>
    <source>
        <strain evidence="6 7">EAF2021</strain>
    </source>
</reference>
<gene>
    <name evidence="6" type="ORF">M9Y10_045191</name>
</gene>
<evidence type="ECO:0000256" key="3">
    <source>
        <dbReference type="ARBA" id="ARBA00022801"/>
    </source>
</evidence>
<organism evidence="6 7">
    <name type="scientific">Tritrichomonas musculus</name>
    <dbReference type="NCBI Taxonomy" id="1915356"/>
    <lineage>
        <taxon>Eukaryota</taxon>
        <taxon>Metamonada</taxon>
        <taxon>Parabasalia</taxon>
        <taxon>Tritrichomonadida</taxon>
        <taxon>Tritrichomonadidae</taxon>
        <taxon>Tritrichomonas</taxon>
    </lineage>
</organism>
<sequence length="261" mass="28997">MSTNPTNKDPTDRCYGALFIGPPGSGKSSCVLALKEMCQKLKRNVITINLDPANIYVNFDPNFDVSSVVSVTDTMKEQQLGPNGALMFCMDSIAESTVQITEALKPLIKKATYFLIDCPGQVELYTHSDCMRKFVDVFQKELDAKLATVNLVDVTLASTKDGFLGQSLMALGMMLRMYTPHINILSKFDLTAEMNLPYDPIDLDFDDFIETDVPNKLHTAILDVLNGFDLVSYTPFSVDDETCVMQLIELIDKAVGCTWML</sequence>
<dbReference type="InterPro" id="IPR004130">
    <property type="entry name" value="Gpn"/>
</dbReference>
<evidence type="ECO:0000256" key="4">
    <source>
        <dbReference type="ARBA" id="ARBA00023134"/>
    </source>
</evidence>
<dbReference type="PANTHER" id="PTHR21231">
    <property type="entry name" value="XPA-BINDING PROTEIN 1-RELATED"/>
    <property type="match status" value="1"/>
</dbReference>
<dbReference type="SUPFAM" id="SSF52540">
    <property type="entry name" value="P-loop containing nucleoside triphosphate hydrolases"/>
    <property type="match status" value="1"/>
</dbReference>
<dbReference type="PANTHER" id="PTHR21231:SF3">
    <property type="entry name" value="GPN-LOOP GTPASE 2"/>
    <property type="match status" value="1"/>
</dbReference>
<dbReference type="Gene3D" id="3.40.50.300">
    <property type="entry name" value="P-loop containing nucleotide triphosphate hydrolases"/>
    <property type="match status" value="1"/>
</dbReference>
<comment type="similarity">
    <text evidence="1 5">Belongs to the GPN-loop GTPase family.</text>
</comment>
<name>A0ABR2JUX8_9EUKA</name>
<proteinExistence type="inferred from homology"/>
<comment type="function">
    <text evidence="5">Small GTPase required for proper localization of RNA polymerase II and III (RNAPII and RNAPIII). May act at an RNAP assembly step prior to nuclear import.</text>
</comment>